<keyword evidence="3" id="KW-1185">Reference proteome</keyword>
<proteinExistence type="predicted"/>
<name>A0A9Q0NEH9_9DIPT</name>
<accession>A0A9Q0NEH9</accession>
<gene>
    <name evidence="2" type="ORF">Bhyg_04056</name>
</gene>
<dbReference type="EMBL" id="WJQU01000001">
    <property type="protein sequence ID" value="KAJ6648824.1"/>
    <property type="molecule type" value="Genomic_DNA"/>
</dbReference>
<evidence type="ECO:0000313" key="2">
    <source>
        <dbReference type="EMBL" id="KAJ6648824.1"/>
    </source>
</evidence>
<comment type="caution">
    <text evidence="2">The sequence shown here is derived from an EMBL/GenBank/DDBJ whole genome shotgun (WGS) entry which is preliminary data.</text>
</comment>
<feature type="region of interest" description="Disordered" evidence="1">
    <location>
        <begin position="123"/>
        <end position="160"/>
    </location>
</feature>
<feature type="compositionally biased region" description="Polar residues" evidence="1">
    <location>
        <begin position="133"/>
        <end position="146"/>
    </location>
</feature>
<reference evidence="2" key="1">
    <citation type="submission" date="2022-07" db="EMBL/GenBank/DDBJ databases">
        <authorList>
            <person name="Trinca V."/>
            <person name="Uliana J.V.C."/>
            <person name="Torres T.T."/>
            <person name="Ward R.J."/>
            <person name="Monesi N."/>
        </authorList>
    </citation>
    <scope>NUCLEOTIDE SEQUENCE</scope>
    <source>
        <strain evidence="2">HSMRA1968</strain>
        <tissue evidence="2">Whole embryos</tissue>
    </source>
</reference>
<protein>
    <submittedName>
        <fullName evidence="2">Uncharacterized protein</fullName>
    </submittedName>
</protein>
<dbReference type="Proteomes" id="UP001151699">
    <property type="component" value="Chromosome A"/>
</dbReference>
<organism evidence="2 3">
    <name type="scientific">Pseudolycoriella hygida</name>
    <dbReference type="NCBI Taxonomy" id="35572"/>
    <lineage>
        <taxon>Eukaryota</taxon>
        <taxon>Metazoa</taxon>
        <taxon>Ecdysozoa</taxon>
        <taxon>Arthropoda</taxon>
        <taxon>Hexapoda</taxon>
        <taxon>Insecta</taxon>
        <taxon>Pterygota</taxon>
        <taxon>Neoptera</taxon>
        <taxon>Endopterygota</taxon>
        <taxon>Diptera</taxon>
        <taxon>Nematocera</taxon>
        <taxon>Sciaroidea</taxon>
        <taxon>Sciaridae</taxon>
        <taxon>Pseudolycoriella</taxon>
    </lineage>
</organism>
<sequence length="160" mass="17959">MVMFAVYAECGPLAIDDDKQPRNPPPFEDCNTFPYNTVGRPNNEMITNHLRTSSTATVTKCGIKYYLRIALKREDKNVSKINGTGERLGSLRMETPNKSILSGQRKFIVQSERVSLQISGSSSNKKYVLNGGRTVNEQQLPTQTLDKTYARDPTPNYPAR</sequence>
<evidence type="ECO:0000313" key="3">
    <source>
        <dbReference type="Proteomes" id="UP001151699"/>
    </source>
</evidence>
<evidence type="ECO:0000256" key="1">
    <source>
        <dbReference type="SAM" id="MobiDB-lite"/>
    </source>
</evidence>
<dbReference type="AlphaFoldDB" id="A0A9Q0NEH9"/>